<dbReference type="EMBL" id="DS231616">
    <property type="protein sequence ID" value="EDU44880.1"/>
    <property type="molecule type" value="Genomic_DNA"/>
</dbReference>
<evidence type="ECO:0000313" key="2">
    <source>
        <dbReference type="EMBL" id="EDU44880.1"/>
    </source>
</evidence>
<dbReference type="Proteomes" id="UP000001471">
    <property type="component" value="Unassembled WGS sequence"/>
</dbReference>
<dbReference type="HOGENOM" id="CLU_1960704_0_0_1"/>
<feature type="region of interest" description="Disordered" evidence="1">
    <location>
        <begin position="45"/>
        <end position="91"/>
    </location>
</feature>
<proteinExistence type="predicted"/>
<sequence>MSTSQVMSCCAPSKLRVDLTLDSGAYPGSGDVGLPPSQCGMFDLRTPSPVGADKAPNLRREAPTATTPQTDVQLQQSSRPQRRLVDPRDDRHSLAALRSTQWLDTTYEGPEMFWTRLEGARPLHYPWD</sequence>
<gene>
    <name evidence="2" type="ORF">PTRG_02357</name>
</gene>
<evidence type="ECO:0000313" key="3">
    <source>
        <dbReference type="Proteomes" id="UP000001471"/>
    </source>
</evidence>
<dbReference type="AlphaFoldDB" id="B2VY67"/>
<protein>
    <submittedName>
        <fullName evidence="2">Uncharacterized protein</fullName>
    </submittedName>
</protein>
<accession>B2VY67</accession>
<organism evidence="2 3">
    <name type="scientific">Pyrenophora tritici-repentis (strain Pt-1C-BFP)</name>
    <name type="common">Wheat tan spot fungus</name>
    <name type="synonym">Drechslera tritici-repentis</name>
    <dbReference type="NCBI Taxonomy" id="426418"/>
    <lineage>
        <taxon>Eukaryota</taxon>
        <taxon>Fungi</taxon>
        <taxon>Dikarya</taxon>
        <taxon>Ascomycota</taxon>
        <taxon>Pezizomycotina</taxon>
        <taxon>Dothideomycetes</taxon>
        <taxon>Pleosporomycetidae</taxon>
        <taxon>Pleosporales</taxon>
        <taxon>Pleosporineae</taxon>
        <taxon>Pleosporaceae</taxon>
        <taxon>Pyrenophora</taxon>
    </lineage>
</organism>
<dbReference type="InParanoid" id="B2VY67"/>
<reference evidence="3" key="1">
    <citation type="journal article" date="2013" name="G3 (Bethesda)">
        <title>Comparative genomics of a plant-pathogenic fungus, Pyrenophora tritici-repentis, reveals transduplication and the impact of repeat elements on pathogenicity and population divergence.</title>
        <authorList>
            <person name="Manning V.A."/>
            <person name="Pandelova I."/>
            <person name="Dhillon B."/>
            <person name="Wilhelm L.J."/>
            <person name="Goodwin S.B."/>
            <person name="Berlin A.M."/>
            <person name="Figueroa M."/>
            <person name="Freitag M."/>
            <person name="Hane J.K."/>
            <person name="Henrissat B."/>
            <person name="Holman W.H."/>
            <person name="Kodira C.D."/>
            <person name="Martin J."/>
            <person name="Oliver R.P."/>
            <person name="Robbertse B."/>
            <person name="Schackwitz W."/>
            <person name="Schwartz D.C."/>
            <person name="Spatafora J.W."/>
            <person name="Turgeon B.G."/>
            <person name="Yandava C."/>
            <person name="Young S."/>
            <person name="Zhou S."/>
            <person name="Zeng Q."/>
            <person name="Grigoriev I.V."/>
            <person name="Ma L.-J."/>
            <person name="Ciuffetti L.M."/>
        </authorList>
    </citation>
    <scope>NUCLEOTIDE SEQUENCE [LARGE SCALE GENOMIC DNA]</scope>
    <source>
        <strain evidence="3">Pt-1C-BFP</strain>
    </source>
</reference>
<name>B2VY67_PYRTR</name>
<evidence type="ECO:0000256" key="1">
    <source>
        <dbReference type="SAM" id="MobiDB-lite"/>
    </source>
</evidence>